<name>A0ABW3QV35_9PSEU</name>
<organism evidence="5 6">
    <name type="scientific">Saccharothrix hoggarensis</name>
    <dbReference type="NCBI Taxonomy" id="913853"/>
    <lineage>
        <taxon>Bacteria</taxon>
        <taxon>Bacillati</taxon>
        <taxon>Actinomycetota</taxon>
        <taxon>Actinomycetes</taxon>
        <taxon>Pseudonocardiales</taxon>
        <taxon>Pseudonocardiaceae</taxon>
        <taxon>Saccharothrix</taxon>
    </lineage>
</organism>
<comment type="caution">
    <text evidence="5">The sequence shown here is derived from an EMBL/GenBank/DDBJ whole genome shotgun (WGS) entry which is preliminary data.</text>
</comment>
<evidence type="ECO:0000256" key="2">
    <source>
        <dbReference type="ARBA" id="ARBA00007639"/>
    </source>
</evidence>
<dbReference type="EMBL" id="JBHTLK010000074">
    <property type="protein sequence ID" value="MFD1148704.1"/>
    <property type="molecule type" value="Genomic_DNA"/>
</dbReference>
<proteinExistence type="inferred from homology"/>
<dbReference type="InterPro" id="IPR050555">
    <property type="entry name" value="Bact_Solute-Bind_Prot2"/>
</dbReference>
<dbReference type="Gene3D" id="3.40.50.2300">
    <property type="match status" value="2"/>
</dbReference>
<evidence type="ECO:0000256" key="1">
    <source>
        <dbReference type="ARBA" id="ARBA00004196"/>
    </source>
</evidence>
<protein>
    <submittedName>
        <fullName evidence="5">Sugar ABC transporter substrate-binding protein</fullName>
    </submittedName>
</protein>
<dbReference type="InterPro" id="IPR028082">
    <property type="entry name" value="Peripla_BP_I"/>
</dbReference>
<evidence type="ECO:0000313" key="6">
    <source>
        <dbReference type="Proteomes" id="UP001597168"/>
    </source>
</evidence>
<reference evidence="6" key="1">
    <citation type="journal article" date="2019" name="Int. J. Syst. Evol. Microbiol.">
        <title>The Global Catalogue of Microorganisms (GCM) 10K type strain sequencing project: providing services to taxonomists for standard genome sequencing and annotation.</title>
        <authorList>
            <consortium name="The Broad Institute Genomics Platform"/>
            <consortium name="The Broad Institute Genome Sequencing Center for Infectious Disease"/>
            <person name="Wu L."/>
            <person name="Ma J."/>
        </authorList>
    </citation>
    <scope>NUCLEOTIDE SEQUENCE [LARGE SCALE GENOMIC DNA]</scope>
    <source>
        <strain evidence="6">CCUG 60214</strain>
    </source>
</reference>
<feature type="domain" description="Periplasmic binding protein" evidence="4">
    <location>
        <begin position="61"/>
        <end position="304"/>
    </location>
</feature>
<dbReference type="SUPFAM" id="SSF53822">
    <property type="entry name" value="Periplasmic binding protein-like I"/>
    <property type="match status" value="1"/>
</dbReference>
<feature type="chain" id="PRO_5045458017" evidence="3">
    <location>
        <begin position="40"/>
        <end position="341"/>
    </location>
</feature>
<dbReference type="PANTHER" id="PTHR30036">
    <property type="entry name" value="D-XYLOSE-BINDING PERIPLASMIC PROTEIN"/>
    <property type="match status" value="1"/>
</dbReference>
<feature type="signal peptide" evidence="3">
    <location>
        <begin position="1"/>
        <end position="39"/>
    </location>
</feature>
<dbReference type="RefSeq" id="WP_380724125.1">
    <property type="nucleotide sequence ID" value="NZ_JBHTLK010000074.1"/>
</dbReference>
<accession>A0ABW3QV35</accession>
<dbReference type="InterPro" id="IPR025997">
    <property type="entry name" value="SBP_2_dom"/>
</dbReference>
<gene>
    <name evidence="5" type="ORF">ACFQ3T_16360</name>
</gene>
<dbReference type="PROSITE" id="PS51257">
    <property type="entry name" value="PROKAR_LIPOPROTEIN"/>
    <property type="match status" value="1"/>
</dbReference>
<evidence type="ECO:0000259" key="4">
    <source>
        <dbReference type="Pfam" id="PF13407"/>
    </source>
</evidence>
<keyword evidence="3" id="KW-0732">Signal</keyword>
<evidence type="ECO:0000256" key="3">
    <source>
        <dbReference type="SAM" id="SignalP"/>
    </source>
</evidence>
<comment type="subcellular location">
    <subcellularLocation>
        <location evidence="1">Cell envelope</location>
    </subcellularLocation>
</comment>
<comment type="similarity">
    <text evidence="2">Belongs to the bacterial solute-binding protein 2 family.</text>
</comment>
<evidence type="ECO:0000313" key="5">
    <source>
        <dbReference type="EMBL" id="MFD1148704.1"/>
    </source>
</evidence>
<dbReference type="CDD" id="cd06312">
    <property type="entry name" value="PBP1_ABC_sugar_binding-like"/>
    <property type="match status" value="1"/>
</dbReference>
<keyword evidence="6" id="KW-1185">Reference proteome</keyword>
<dbReference type="Proteomes" id="UP001597168">
    <property type="component" value="Unassembled WGS sequence"/>
</dbReference>
<dbReference type="PANTHER" id="PTHR30036:SF7">
    <property type="entry name" value="ABC TRANSPORTER PERIPLASMIC-BINDING PROTEIN YPHF"/>
    <property type="match status" value="1"/>
</dbReference>
<sequence length="341" mass="34686">MTSTRKALRATGPARLGPVRLGLALTGLALLAACSGPGADTTTATTDTGAAQAPTGDLRVAVISHGTAGDAFWNVVKNGATDAGKQLGVTVDYNSDGDPGRQSTLIDNAVSQKVGGIVVSMANPDALKTSIENAVKAGIPVITINSGSDKSASFGAMAHVGQEESVAGEEAGRKLKEAGKTKLLCVIHEAGNVGLNQRCDGARTGFGGTVTNLQVDINNPTDVESRIKGALQTDPSMDAVLALNPQVAVSSVNAVKGAAAKASVATFDLNADVTAAIKAGDVLFAVDQQQYEQGYLPIVMLKLYRDNANTVGGGKPVLTGPGFVDKSNVDKVAEYAARGTR</sequence>
<dbReference type="Pfam" id="PF13407">
    <property type="entry name" value="Peripla_BP_4"/>
    <property type="match status" value="1"/>
</dbReference>